<dbReference type="RefSeq" id="WP_031375201.1">
    <property type="nucleotide sequence ID" value="NZ_JBCGBG010000002.1"/>
</dbReference>
<sequence length="354" mass="39128">MSIQLKNGAGQRRFILALSVLTLAILFWLIWVFDQTPGTDDAYVYADTITIAPQVNGVIIKMPVKENDLVRQGDILFEIDPRPYHDALIREKANLAQLEQQIILTQRDVSAQQFNAQAAVKRVDAARATAEQDAATLRRMDALRGQNYVSGESLDQARARQRASAAQLQSARLQAEQANAAVSSVAALIAKREVIKADISTAEFNLEHTVIRAPFEGRITSLKTTSGQYVSTGQAVFTLIDSKNWYVVANYRESELKHIHNGDSVDVYLMSDTGKHFSGTVDSIGYGVYPDDGGSLQGGLPSVARNINWVRVAQRFPVRIRITAPDRRLFRMGTSAVVKVHSGRLRHERKGIAA</sequence>
<comment type="similarity">
    <text evidence="1">Belongs to the membrane fusion protein (MFP) (TC 8.A.1) family.</text>
</comment>
<reference evidence="5 6" key="1">
    <citation type="submission" date="2024-04" db="EMBL/GenBank/DDBJ databases">
        <authorList>
            <person name="Suleimanova A.D."/>
            <person name="Pudova D.S."/>
            <person name="Shagimardanova E.I."/>
            <person name="Sharipova M.R."/>
        </authorList>
    </citation>
    <scope>NUCLEOTIDE SEQUENCE [LARGE SCALE GENOMIC DNA]</scope>
    <source>
        <strain evidence="5 6">3.1</strain>
    </source>
</reference>
<evidence type="ECO:0000256" key="1">
    <source>
        <dbReference type="ARBA" id="ARBA00009477"/>
    </source>
</evidence>
<dbReference type="Proteomes" id="UP001468095">
    <property type="component" value="Unassembled WGS sequence"/>
</dbReference>
<organism evidence="5 6">
    <name type="scientific">Pantoea brenneri</name>
    <dbReference type="NCBI Taxonomy" id="472694"/>
    <lineage>
        <taxon>Bacteria</taxon>
        <taxon>Pseudomonadati</taxon>
        <taxon>Pseudomonadota</taxon>
        <taxon>Gammaproteobacteria</taxon>
        <taxon>Enterobacterales</taxon>
        <taxon>Erwiniaceae</taxon>
        <taxon>Pantoea</taxon>
    </lineage>
</organism>
<dbReference type="EMBL" id="JBCGBG010000002">
    <property type="protein sequence ID" value="MEL7696599.1"/>
    <property type="molecule type" value="Genomic_DNA"/>
</dbReference>
<keyword evidence="2" id="KW-0812">Transmembrane</keyword>
<dbReference type="Pfam" id="PF25917">
    <property type="entry name" value="BSH_RND"/>
    <property type="match status" value="1"/>
</dbReference>
<name>A0ABU9MNS3_9GAMM</name>
<evidence type="ECO:0000259" key="4">
    <source>
        <dbReference type="Pfam" id="PF25963"/>
    </source>
</evidence>
<feature type="domain" description="p-hydroxybenzoic acid efflux pump subunit AaeA-like beta-barrel" evidence="4">
    <location>
        <begin position="245"/>
        <end position="341"/>
    </location>
</feature>
<dbReference type="Gene3D" id="2.40.50.100">
    <property type="match status" value="1"/>
</dbReference>
<gene>
    <name evidence="5" type="primary">mdtN</name>
    <name evidence="5" type="ORF">AABB92_13145</name>
</gene>
<dbReference type="InterPro" id="IPR050393">
    <property type="entry name" value="MFP_Efflux_Pump"/>
</dbReference>
<accession>A0ABU9MNS3</accession>
<feature type="transmembrane region" description="Helical" evidence="2">
    <location>
        <begin position="14"/>
        <end position="33"/>
    </location>
</feature>
<keyword evidence="2" id="KW-1133">Transmembrane helix</keyword>
<proteinExistence type="inferred from homology"/>
<evidence type="ECO:0000313" key="6">
    <source>
        <dbReference type="Proteomes" id="UP001468095"/>
    </source>
</evidence>
<keyword evidence="6" id="KW-1185">Reference proteome</keyword>
<feature type="domain" description="Multidrug resistance protein MdtA-like barrel-sandwich hybrid" evidence="3">
    <location>
        <begin position="48"/>
        <end position="240"/>
    </location>
</feature>
<dbReference type="PANTHER" id="PTHR30367:SF1">
    <property type="entry name" value="MULTIDRUG RESISTANCE PROTEIN MDTN"/>
    <property type="match status" value="1"/>
</dbReference>
<dbReference type="InterPro" id="IPR058634">
    <property type="entry name" value="AaeA-lik-b-barrel"/>
</dbReference>
<dbReference type="PANTHER" id="PTHR30367">
    <property type="entry name" value="P-HYDROXYBENZOIC ACID EFFLUX PUMP SUBUNIT AAEA-RELATED"/>
    <property type="match status" value="1"/>
</dbReference>
<evidence type="ECO:0000259" key="3">
    <source>
        <dbReference type="Pfam" id="PF25917"/>
    </source>
</evidence>
<evidence type="ECO:0000313" key="5">
    <source>
        <dbReference type="EMBL" id="MEL7696599.1"/>
    </source>
</evidence>
<dbReference type="SUPFAM" id="SSF111369">
    <property type="entry name" value="HlyD-like secretion proteins"/>
    <property type="match status" value="2"/>
</dbReference>
<dbReference type="InterPro" id="IPR058625">
    <property type="entry name" value="MdtA-like_BSH"/>
</dbReference>
<protein>
    <submittedName>
        <fullName evidence="5">Multidrug transporter subunit MdtN</fullName>
    </submittedName>
</protein>
<dbReference type="Pfam" id="PF25963">
    <property type="entry name" value="Beta-barrel_AAEA"/>
    <property type="match status" value="1"/>
</dbReference>
<evidence type="ECO:0000256" key="2">
    <source>
        <dbReference type="SAM" id="Phobius"/>
    </source>
</evidence>
<dbReference type="NCBIfam" id="NF007785">
    <property type="entry name" value="PRK10476.1"/>
    <property type="match status" value="1"/>
</dbReference>
<keyword evidence="2" id="KW-0472">Membrane</keyword>
<dbReference type="Gene3D" id="2.40.30.170">
    <property type="match status" value="1"/>
</dbReference>
<dbReference type="Gene3D" id="1.10.287.470">
    <property type="entry name" value="Helix hairpin bin"/>
    <property type="match status" value="1"/>
</dbReference>
<comment type="caution">
    <text evidence="5">The sequence shown here is derived from an EMBL/GenBank/DDBJ whole genome shotgun (WGS) entry which is preliminary data.</text>
</comment>